<evidence type="ECO:0000313" key="1">
    <source>
        <dbReference type="EMBL" id="MFC5505979.1"/>
    </source>
</evidence>
<protein>
    <submittedName>
        <fullName evidence="1">UPF0149 family protein</fullName>
    </submittedName>
</protein>
<comment type="caution">
    <text evidence="1">The sequence shown here is derived from an EMBL/GenBank/DDBJ whole genome shotgun (WGS) entry which is preliminary data.</text>
</comment>
<dbReference type="InterPro" id="IPR036255">
    <property type="entry name" value="YgfB-like_sf"/>
</dbReference>
<name>A0ABW0NZW4_9HYPH</name>
<evidence type="ECO:0000313" key="2">
    <source>
        <dbReference type="Proteomes" id="UP001596060"/>
    </source>
</evidence>
<organism evidence="1 2">
    <name type="scientific">Bosea massiliensis</name>
    <dbReference type="NCBI Taxonomy" id="151419"/>
    <lineage>
        <taxon>Bacteria</taxon>
        <taxon>Pseudomonadati</taxon>
        <taxon>Pseudomonadota</taxon>
        <taxon>Alphaproteobacteria</taxon>
        <taxon>Hyphomicrobiales</taxon>
        <taxon>Boseaceae</taxon>
        <taxon>Bosea</taxon>
    </lineage>
</organism>
<dbReference type="Proteomes" id="UP001596060">
    <property type="component" value="Unassembled WGS sequence"/>
</dbReference>
<sequence>MSKALLDLDEEAMLIEELDGFIAGLLVCPQMIPPSAWLPWVWNSADAKGEPVFESLDHANKVMGLVMAYYNDV</sequence>
<reference evidence="2" key="1">
    <citation type="journal article" date="2019" name="Int. J. Syst. Evol. Microbiol.">
        <title>The Global Catalogue of Microorganisms (GCM) 10K type strain sequencing project: providing services to taxonomists for standard genome sequencing and annotation.</title>
        <authorList>
            <consortium name="The Broad Institute Genomics Platform"/>
            <consortium name="The Broad Institute Genome Sequencing Center for Infectious Disease"/>
            <person name="Wu L."/>
            <person name="Ma J."/>
        </authorList>
    </citation>
    <scope>NUCLEOTIDE SEQUENCE [LARGE SCALE GENOMIC DNA]</scope>
    <source>
        <strain evidence="2">CCUG 43117</strain>
    </source>
</reference>
<accession>A0ABW0NZW4</accession>
<dbReference type="EMBL" id="JBHSLU010000029">
    <property type="protein sequence ID" value="MFC5505979.1"/>
    <property type="molecule type" value="Genomic_DNA"/>
</dbReference>
<dbReference type="RefSeq" id="WP_377817071.1">
    <property type="nucleotide sequence ID" value="NZ_JBHSLU010000029.1"/>
</dbReference>
<feature type="non-terminal residue" evidence="1">
    <location>
        <position position="73"/>
    </location>
</feature>
<dbReference type="Pfam" id="PF03695">
    <property type="entry name" value="UPF0149"/>
    <property type="match status" value="1"/>
</dbReference>
<keyword evidence="2" id="KW-1185">Reference proteome</keyword>
<dbReference type="InterPro" id="IPR011978">
    <property type="entry name" value="YgfB-like"/>
</dbReference>
<proteinExistence type="predicted"/>
<dbReference type="NCBIfam" id="TIGR02292">
    <property type="entry name" value="ygfB_yecA"/>
    <property type="match status" value="1"/>
</dbReference>
<dbReference type="SUPFAM" id="SSF101327">
    <property type="entry name" value="YgfB-like"/>
    <property type="match status" value="1"/>
</dbReference>
<gene>
    <name evidence="1" type="ORF">ACFPN9_11990</name>
</gene>